<evidence type="ECO:0000256" key="3">
    <source>
        <dbReference type="ARBA" id="ARBA00023082"/>
    </source>
</evidence>
<feature type="domain" description="RNA polymerase sigma-70 region 2" evidence="6">
    <location>
        <begin position="47"/>
        <end position="111"/>
    </location>
</feature>
<accession>A0A1M7ANG5</accession>
<dbReference type="InterPro" id="IPR036388">
    <property type="entry name" value="WH-like_DNA-bd_sf"/>
</dbReference>
<dbReference type="InterPro" id="IPR039425">
    <property type="entry name" value="RNA_pol_sigma-70-like"/>
</dbReference>
<feature type="compositionally biased region" description="Low complexity" evidence="5">
    <location>
        <begin position="200"/>
        <end position="229"/>
    </location>
</feature>
<evidence type="ECO:0000313" key="8">
    <source>
        <dbReference type="EMBL" id="SHL44280.1"/>
    </source>
</evidence>
<dbReference type="GO" id="GO:0003677">
    <property type="term" value="F:DNA binding"/>
    <property type="evidence" value="ECO:0007669"/>
    <property type="project" value="InterPro"/>
</dbReference>
<dbReference type="InterPro" id="IPR014284">
    <property type="entry name" value="RNA_pol_sigma-70_dom"/>
</dbReference>
<dbReference type="Proteomes" id="UP000184111">
    <property type="component" value="Unassembled WGS sequence"/>
</dbReference>
<dbReference type="InterPro" id="IPR013324">
    <property type="entry name" value="RNA_pol_sigma_r3/r4-like"/>
</dbReference>
<evidence type="ECO:0000256" key="4">
    <source>
        <dbReference type="ARBA" id="ARBA00023163"/>
    </source>
</evidence>
<dbReference type="SUPFAM" id="SSF88946">
    <property type="entry name" value="Sigma2 domain of RNA polymerase sigma factors"/>
    <property type="match status" value="1"/>
</dbReference>
<dbReference type="InterPro" id="IPR013249">
    <property type="entry name" value="RNA_pol_sigma70_r4_t2"/>
</dbReference>
<dbReference type="EMBL" id="FRBI01000004">
    <property type="protein sequence ID" value="SHL44280.1"/>
    <property type="molecule type" value="Genomic_DNA"/>
</dbReference>
<feature type="domain" description="RNA polymerase sigma factor 70 region 4 type 2" evidence="7">
    <location>
        <begin position="145"/>
        <end position="195"/>
    </location>
</feature>
<dbReference type="PANTHER" id="PTHR43133">
    <property type="entry name" value="RNA POLYMERASE ECF-TYPE SIGMA FACTO"/>
    <property type="match status" value="1"/>
</dbReference>
<dbReference type="Gene3D" id="1.10.1740.10">
    <property type="match status" value="1"/>
</dbReference>
<evidence type="ECO:0000313" key="9">
    <source>
        <dbReference type="Proteomes" id="UP000184111"/>
    </source>
</evidence>
<organism evidence="8 9">
    <name type="scientific">Actinacidiphila paucisporea</name>
    <dbReference type="NCBI Taxonomy" id="310782"/>
    <lineage>
        <taxon>Bacteria</taxon>
        <taxon>Bacillati</taxon>
        <taxon>Actinomycetota</taxon>
        <taxon>Actinomycetes</taxon>
        <taxon>Kitasatosporales</taxon>
        <taxon>Streptomycetaceae</taxon>
        <taxon>Actinacidiphila</taxon>
    </lineage>
</organism>
<evidence type="ECO:0000259" key="7">
    <source>
        <dbReference type="Pfam" id="PF08281"/>
    </source>
</evidence>
<sequence>MRGAATYEEGTVVGAGGRRRARADDGALGRAVTRARDGDEAAFGVVYRAVQPMLLGYVRGLVGDDADDVAADAWHDIVRDLAAFHGDGAAFRAWTATIARHRALDHLRRLGSRPRTTALDTVAGEPAAAPDTAGVALENLSTARALAMIAALPPDQAEAVLLRVVVGLSSPAAAEVLGKRPGAVRTAAHRGLRRLAEQLAPPRGSAAEGAPGAGDAMDGPGVLGVPGAVDAGGGGDGREAVGGPGEQEPAGASDPPGGGGSGCGGDGEA</sequence>
<dbReference type="Pfam" id="PF04542">
    <property type="entry name" value="Sigma70_r2"/>
    <property type="match status" value="1"/>
</dbReference>
<evidence type="ECO:0000259" key="6">
    <source>
        <dbReference type="Pfam" id="PF04542"/>
    </source>
</evidence>
<evidence type="ECO:0000256" key="5">
    <source>
        <dbReference type="SAM" id="MobiDB-lite"/>
    </source>
</evidence>
<keyword evidence="3" id="KW-0731">Sigma factor</keyword>
<dbReference type="AlphaFoldDB" id="A0A1M7ANG5"/>
<dbReference type="InterPro" id="IPR007627">
    <property type="entry name" value="RNA_pol_sigma70_r2"/>
</dbReference>
<feature type="compositionally biased region" description="Gly residues" evidence="5">
    <location>
        <begin position="256"/>
        <end position="269"/>
    </location>
</feature>
<keyword evidence="4" id="KW-0804">Transcription</keyword>
<evidence type="ECO:0000256" key="2">
    <source>
        <dbReference type="ARBA" id="ARBA00023015"/>
    </source>
</evidence>
<proteinExistence type="inferred from homology"/>
<dbReference type="PANTHER" id="PTHR43133:SF66">
    <property type="entry name" value="ECF RNA POLYMERASE SIGMA FACTOR SIGK"/>
    <property type="match status" value="1"/>
</dbReference>
<keyword evidence="2" id="KW-0805">Transcription regulation</keyword>
<name>A0A1M7ANG5_9ACTN</name>
<gene>
    <name evidence="8" type="ORF">SAMN05216499_104150</name>
</gene>
<dbReference type="InterPro" id="IPR013325">
    <property type="entry name" value="RNA_pol_sigma_r2"/>
</dbReference>
<dbReference type="NCBIfam" id="TIGR02937">
    <property type="entry name" value="sigma70-ECF"/>
    <property type="match status" value="1"/>
</dbReference>
<dbReference type="STRING" id="310782.SAMN05216499_104150"/>
<reference evidence="8 9" key="1">
    <citation type="submission" date="2016-11" db="EMBL/GenBank/DDBJ databases">
        <authorList>
            <person name="Jaros S."/>
            <person name="Januszkiewicz K."/>
            <person name="Wedrychowicz H."/>
        </authorList>
    </citation>
    <scope>NUCLEOTIDE SEQUENCE [LARGE SCALE GENOMIC DNA]</scope>
    <source>
        <strain evidence="8 9">CGMCC 4.2025</strain>
    </source>
</reference>
<dbReference type="GO" id="GO:0006352">
    <property type="term" value="P:DNA-templated transcription initiation"/>
    <property type="evidence" value="ECO:0007669"/>
    <property type="project" value="InterPro"/>
</dbReference>
<comment type="similarity">
    <text evidence="1">Belongs to the sigma-70 factor family. ECF subfamily.</text>
</comment>
<dbReference type="Gene3D" id="1.10.10.10">
    <property type="entry name" value="Winged helix-like DNA-binding domain superfamily/Winged helix DNA-binding domain"/>
    <property type="match status" value="1"/>
</dbReference>
<evidence type="ECO:0000256" key="1">
    <source>
        <dbReference type="ARBA" id="ARBA00010641"/>
    </source>
</evidence>
<dbReference type="Pfam" id="PF08281">
    <property type="entry name" value="Sigma70_r4_2"/>
    <property type="match status" value="1"/>
</dbReference>
<dbReference type="GO" id="GO:0016987">
    <property type="term" value="F:sigma factor activity"/>
    <property type="evidence" value="ECO:0007669"/>
    <property type="project" value="UniProtKB-KW"/>
</dbReference>
<feature type="compositionally biased region" description="Gly residues" evidence="5">
    <location>
        <begin position="230"/>
        <end position="245"/>
    </location>
</feature>
<dbReference type="SUPFAM" id="SSF88659">
    <property type="entry name" value="Sigma3 and sigma4 domains of RNA polymerase sigma factors"/>
    <property type="match status" value="1"/>
</dbReference>
<keyword evidence="9" id="KW-1185">Reference proteome</keyword>
<protein>
    <submittedName>
        <fullName evidence="8">RNA polymerase sigma-70 factor, ECF subfamily</fullName>
    </submittedName>
</protein>
<dbReference type="CDD" id="cd06171">
    <property type="entry name" value="Sigma70_r4"/>
    <property type="match status" value="1"/>
</dbReference>
<feature type="region of interest" description="Disordered" evidence="5">
    <location>
        <begin position="197"/>
        <end position="269"/>
    </location>
</feature>